<dbReference type="Gene3D" id="1.10.3550.10">
    <property type="entry name" value="eoxyguanosinetriphosphate triphosphohydrolase domain-like"/>
    <property type="match status" value="1"/>
</dbReference>
<dbReference type="InterPro" id="IPR006674">
    <property type="entry name" value="HD_domain"/>
</dbReference>
<dbReference type="Proteomes" id="UP000244925">
    <property type="component" value="Unassembled WGS sequence"/>
</dbReference>
<gene>
    <name evidence="3" type="ORF">C5O25_09255</name>
</gene>
<dbReference type="InterPro" id="IPR006261">
    <property type="entry name" value="dGTPase"/>
</dbReference>
<dbReference type="GO" id="GO:0008832">
    <property type="term" value="F:dGTPase activity"/>
    <property type="evidence" value="ECO:0007669"/>
    <property type="project" value="TreeGrafter"/>
</dbReference>
<accession>A0A2V1IVR3</accession>
<feature type="domain" description="HD/PDEase" evidence="2">
    <location>
        <begin position="58"/>
        <end position="259"/>
    </location>
</feature>
<dbReference type="GeneID" id="93425686"/>
<dbReference type="NCBIfam" id="TIGR01353">
    <property type="entry name" value="dGTP_triPase"/>
    <property type="match status" value="1"/>
</dbReference>
<dbReference type="InterPro" id="IPR003607">
    <property type="entry name" value="HD/PDEase_dom"/>
</dbReference>
<dbReference type="CDD" id="cd00077">
    <property type="entry name" value="HDc"/>
    <property type="match status" value="1"/>
</dbReference>
<evidence type="ECO:0000256" key="1">
    <source>
        <dbReference type="ARBA" id="ARBA00022801"/>
    </source>
</evidence>
<sequence length="445" mass="50148">MDWNRLICDKRFGLEDYHDPRRGVRSDFQRDYDRLVFSSPFRRLQNKTQVFPLPGSIFVHNRLTHSIEVACVGRSLATEAAIVLRERHGAQPWAGKIDAIGEIVAAGCLAHDLGNPPFGHSGEKAISTFFSEGAGRELQSELTPGQWADLTHFEGNANAFRLLTHRFKGRRPGGFAMTYSTLASIVKYPYESMLAGKKNKFGFFTSERADFSRVADELGMLRRPSADGSLRYARHPLVYLVEAADDICYEVMDLEDAHKLGLLATGEVTELLLSFFEPERRSRIVDNMERVDDPNEKIGYLRSSVIGVLVNACARTFTDNEEAILAGDFEGCLVEHIPERERDGYRACNALSWDKIYKTPDVVDLELAGTSIITFLMEKLIHAVRYPELNYSQLLLSKVPHQYEVDAPTLYGKVQAVVDHVSGMTDVYALDLYRRLNGMSLKINN</sequence>
<dbReference type="InterPro" id="IPR023293">
    <property type="entry name" value="dGTP_triP_hydro_central_sf"/>
</dbReference>
<dbReference type="SMART" id="SM00471">
    <property type="entry name" value="HDc"/>
    <property type="match status" value="1"/>
</dbReference>
<dbReference type="GO" id="GO:0006203">
    <property type="term" value="P:dGTP catabolic process"/>
    <property type="evidence" value="ECO:0007669"/>
    <property type="project" value="TreeGrafter"/>
</dbReference>
<evidence type="ECO:0000313" key="3">
    <source>
        <dbReference type="EMBL" id="PWB06825.1"/>
    </source>
</evidence>
<dbReference type="SUPFAM" id="SSF109604">
    <property type="entry name" value="HD-domain/PDEase-like"/>
    <property type="match status" value="1"/>
</dbReference>
<comment type="caution">
    <text evidence="3">The sequence shown here is derived from an EMBL/GenBank/DDBJ whole genome shotgun (WGS) entry which is preliminary data.</text>
</comment>
<reference evidence="4" key="1">
    <citation type="submission" date="2018-02" db="EMBL/GenBank/DDBJ databases">
        <authorList>
            <person name="Clavel T."/>
            <person name="Strowig T."/>
        </authorList>
    </citation>
    <scope>NUCLEOTIDE SEQUENCE [LARGE SCALE GENOMIC DNA]</scope>
    <source>
        <strain evidence="4">DSM 100764</strain>
    </source>
</reference>
<proteinExistence type="predicted"/>
<dbReference type="RefSeq" id="WP_107036466.1">
    <property type="nucleotide sequence ID" value="NZ_CAOMFE010000022.1"/>
</dbReference>
<dbReference type="Pfam" id="PF01966">
    <property type="entry name" value="HD"/>
    <property type="match status" value="1"/>
</dbReference>
<evidence type="ECO:0000313" key="4">
    <source>
        <dbReference type="Proteomes" id="UP000244925"/>
    </source>
</evidence>
<dbReference type="InterPro" id="IPR027432">
    <property type="entry name" value="dGTP_triphosphohydrolase_C"/>
</dbReference>
<protein>
    <submittedName>
        <fullName evidence="3">DNTP triphosphohydrolase</fullName>
    </submittedName>
</protein>
<dbReference type="InterPro" id="IPR026875">
    <property type="entry name" value="PHydrolase_assoc_dom"/>
</dbReference>
<dbReference type="AlphaFoldDB" id="A0A2V1IVR3"/>
<dbReference type="Pfam" id="PF13286">
    <property type="entry name" value="HD_assoc"/>
    <property type="match status" value="1"/>
</dbReference>
<keyword evidence="4" id="KW-1185">Reference proteome</keyword>
<dbReference type="Gene3D" id="1.10.3210.10">
    <property type="entry name" value="Hypothetical protein af1432"/>
    <property type="match status" value="1"/>
</dbReference>
<dbReference type="PANTHER" id="PTHR11373">
    <property type="entry name" value="DEOXYNUCLEOSIDE TRIPHOSPHATE TRIPHOSPHOHYDROLASE"/>
    <property type="match status" value="1"/>
</dbReference>
<keyword evidence="1 3" id="KW-0378">Hydrolase</keyword>
<dbReference type="InterPro" id="IPR050135">
    <property type="entry name" value="dGTPase-like"/>
</dbReference>
<dbReference type="PANTHER" id="PTHR11373:SF32">
    <property type="entry name" value="DEOXYGUANOSINETRIPHOSPHATE TRIPHOSPHOHYDROLASE"/>
    <property type="match status" value="1"/>
</dbReference>
<dbReference type="Gene3D" id="1.10.3410.10">
    <property type="entry name" value="putative deoxyguanosinetriphosphate triphosphohydrolase like domain"/>
    <property type="match status" value="1"/>
</dbReference>
<dbReference type="EMBL" id="PUBV01000019">
    <property type="protein sequence ID" value="PWB06825.1"/>
    <property type="molecule type" value="Genomic_DNA"/>
</dbReference>
<name>A0A2V1IVR3_9BACT</name>
<organism evidence="3 4">
    <name type="scientific">Paramuribaculum intestinale</name>
    <dbReference type="NCBI Taxonomy" id="2094151"/>
    <lineage>
        <taxon>Bacteria</taxon>
        <taxon>Pseudomonadati</taxon>
        <taxon>Bacteroidota</taxon>
        <taxon>Bacteroidia</taxon>
        <taxon>Bacteroidales</taxon>
        <taxon>Muribaculaceae</taxon>
        <taxon>Paramuribaculum</taxon>
    </lineage>
</organism>
<evidence type="ECO:0000259" key="2">
    <source>
        <dbReference type="SMART" id="SM00471"/>
    </source>
</evidence>